<evidence type="ECO:0000313" key="9">
    <source>
        <dbReference type="EMBL" id="CAD9402666.1"/>
    </source>
</evidence>
<dbReference type="InterPro" id="IPR000031">
    <property type="entry name" value="PurE_dom"/>
</dbReference>
<keyword evidence="5 7" id="KW-0067">ATP-binding</keyword>
<dbReference type="SUPFAM" id="SSF52255">
    <property type="entry name" value="N5-CAIR mutase (phosphoribosylaminoimidazole carboxylase, PurE)"/>
    <property type="match status" value="1"/>
</dbReference>
<dbReference type="InterPro" id="IPR033747">
    <property type="entry name" value="PurE_ClassI"/>
</dbReference>
<dbReference type="GO" id="GO:0004638">
    <property type="term" value="F:phosphoribosylaminoimidazole carboxylase activity"/>
    <property type="evidence" value="ECO:0007669"/>
    <property type="project" value="UniProtKB-EC"/>
</dbReference>
<organism evidence="9">
    <name type="scientific">Florenciella parvula</name>
    <dbReference type="NCBI Taxonomy" id="236787"/>
    <lineage>
        <taxon>Eukaryota</taxon>
        <taxon>Sar</taxon>
        <taxon>Stramenopiles</taxon>
        <taxon>Ochrophyta</taxon>
        <taxon>Dictyochophyceae</taxon>
        <taxon>Florenciellales</taxon>
        <taxon>Florenciella</taxon>
    </lineage>
</organism>
<dbReference type="Pfam" id="PF00731">
    <property type="entry name" value="AIRC"/>
    <property type="match status" value="1"/>
</dbReference>
<keyword evidence="6" id="KW-0413">Isomerase</keyword>
<dbReference type="InterPro" id="IPR003135">
    <property type="entry name" value="ATP-grasp_carboxylate-amine"/>
</dbReference>
<evidence type="ECO:0000256" key="7">
    <source>
        <dbReference type="PROSITE-ProRule" id="PRU00409"/>
    </source>
</evidence>
<dbReference type="InterPro" id="IPR011054">
    <property type="entry name" value="Rudment_hybrid_motif"/>
</dbReference>
<dbReference type="GO" id="GO:0006189">
    <property type="term" value="P:'de novo' IMP biosynthetic process"/>
    <property type="evidence" value="ECO:0007669"/>
    <property type="project" value="UniProtKB-UniPathway"/>
</dbReference>
<dbReference type="EC" id="4.1.1.21" evidence="2"/>
<dbReference type="InterPro" id="IPR011761">
    <property type="entry name" value="ATP-grasp"/>
</dbReference>
<dbReference type="Pfam" id="PF17769">
    <property type="entry name" value="PurK_C"/>
    <property type="match status" value="1"/>
</dbReference>
<dbReference type="NCBIfam" id="TIGR01162">
    <property type="entry name" value="purE"/>
    <property type="match status" value="1"/>
</dbReference>
<dbReference type="InterPro" id="IPR024694">
    <property type="entry name" value="PurE_prokaryotes"/>
</dbReference>
<dbReference type="HAMAP" id="MF_01929">
    <property type="entry name" value="PurE_classI"/>
    <property type="match status" value="1"/>
</dbReference>
<dbReference type="PANTHER" id="PTHR23046">
    <property type="entry name" value="PHOSPHORIBOSYLAMINOIMIDAZOLE CARBOXYLASE CATALYTIC SUBUNIT"/>
    <property type="match status" value="1"/>
</dbReference>
<proteinExistence type="inferred from homology"/>
<dbReference type="InterPro" id="IPR040686">
    <property type="entry name" value="PurK_C"/>
</dbReference>
<dbReference type="EMBL" id="HBGT01009858">
    <property type="protein sequence ID" value="CAD9402666.1"/>
    <property type="molecule type" value="Transcribed_RNA"/>
</dbReference>
<evidence type="ECO:0000256" key="2">
    <source>
        <dbReference type="ARBA" id="ARBA00012329"/>
    </source>
</evidence>
<sequence>MAASTAALDVCSRAISSFDGYGIYGVEMFLLEDDTVLLNEIAPRPHNSGHYTMEACANDQFELHIRAVMGLPLASCEMVVGAAVMLNILGEDTMEATKAPLEKSLTIPNAGIHWYGKAAARKGRKMAHVTFVGPSMRALQTSLAPLGIEGMAEAGTGAPPQVGIIMGSDSDLPTMKAAADVMLEFDIPFEITIVSAHRTPARMYSYAAEAADRGIKVIIAGAGGAAHLPGMVAALTPLPVIGVPVKSSTMSGTDSLYSIVQMPRGIPVATVAIGNAMNAGLLAVRMLGVGDPRMFEKMQQYMNKQEATVLGKAEKMEENLRGADSEAIGSYIKEIGF</sequence>
<evidence type="ECO:0000259" key="8">
    <source>
        <dbReference type="PROSITE" id="PS50975"/>
    </source>
</evidence>
<dbReference type="Pfam" id="PF02222">
    <property type="entry name" value="ATP-grasp"/>
    <property type="match status" value="1"/>
</dbReference>
<dbReference type="AlphaFoldDB" id="A0A7S2BP28"/>
<keyword evidence="3 7" id="KW-0547">Nucleotide-binding</keyword>
<comment type="pathway">
    <text evidence="1">Purine metabolism; IMP biosynthesis via de novo pathway; 5-amino-1-(5-phospho-D-ribosyl)imidazole-4-carboxylate from 5-amino-1-(5-phospho-D-ribosyl)imidazole (carboxylase route): step 1/1.</text>
</comment>
<keyword evidence="4" id="KW-0658">Purine biosynthesis</keyword>
<dbReference type="FunFam" id="3.40.50.1970:FF:000013">
    <property type="entry name" value="Phosphoribosylaminoimidazole carboxylase"/>
    <property type="match status" value="1"/>
</dbReference>
<dbReference type="SUPFAM" id="SSF51246">
    <property type="entry name" value="Rudiment single hybrid motif"/>
    <property type="match status" value="1"/>
</dbReference>
<evidence type="ECO:0000256" key="3">
    <source>
        <dbReference type="ARBA" id="ARBA00022741"/>
    </source>
</evidence>
<accession>A0A7S2BP28</accession>
<evidence type="ECO:0000256" key="6">
    <source>
        <dbReference type="ARBA" id="ARBA00023235"/>
    </source>
</evidence>
<gene>
    <name evidence="9" type="ORF">FPAR1323_LOCUS5358</name>
</gene>
<dbReference type="PROSITE" id="PS50975">
    <property type="entry name" value="ATP_GRASP"/>
    <property type="match status" value="1"/>
</dbReference>
<dbReference type="GO" id="GO:0016853">
    <property type="term" value="F:isomerase activity"/>
    <property type="evidence" value="ECO:0007669"/>
    <property type="project" value="UniProtKB-KW"/>
</dbReference>
<protein>
    <recommendedName>
        <fullName evidence="2">phosphoribosylaminoimidazole carboxylase</fullName>
        <ecNumber evidence="2">4.1.1.21</ecNumber>
    </recommendedName>
</protein>
<dbReference type="PANTHER" id="PTHR23046:SF2">
    <property type="entry name" value="PHOSPHORIBOSYLAMINOIMIDAZOLE CARBOXYLASE"/>
    <property type="match status" value="1"/>
</dbReference>
<dbReference type="GO" id="GO:0005524">
    <property type="term" value="F:ATP binding"/>
    <property type="evidence" value="ECO:0007669"/>
    <property type="project" value="UniProtKB-UniRule"/>
</dbReference>
<evidence type="ECO:0000256" key="1">
    <source>
        <dbReference type="ARBA" id="ARBA00004747"/>
    </source>
</evidence>
<dbReference type="Gene3D" id="3.40.50.1970">
    <property type="match status" value="1"/>
</dbReference>
<evidence type="ECO:0000256" key="5">
    <source>
        <dbReference type="ARBA" id="ARBA00022840"/>
    </source>
</evidence>
<name>A0A7S2BP28_9STRA</name>
<feature type="domain" description="ATP-grasp" evidence="8">
    <location>
        <begin position="9"/>
        <end position="69"/>
    </location>
</feature>
<dbReference type="Gene3D" id="3.30.470.20">
    <property type="entry name" value="ATP-grasp fold, B domain"/>
    <property type="match status" value="1"/>
</dbReference>
<reference evidence="9" key="1">
    <citation type="submission" date="2021-01" db="EMBL/GenBank/DDBJ databases">
        <authorList>
            <person name="Corre E."/>
            <person name="Pelletier E."/>
            <person name="Niang G."/>
            <person name="Scheremetjew M."/>
            <person name="Finn R."/>
            <person name="Kale V."/>
            <person name="Holt S."/>
            <person name="Cochrane G."/>
            <person name="Meng A."/>
            <person name="Brown T."/>
            <person name="Cohen L."/>
        </authorList>
    </citation>
    <scope>NUCLEOTIDE SEQUENCE</scope>
    <source>
        <strain evidence="9">RCC1693</strain>
    </source>
</reference>
<evidence type="ECO:0000256" key="4">
    <source>
        <dbReference type="ARBA" id="ARBA00022755"/>
    </source>
</evidence>
<dbReference type="SMART" id="SM01001">
    <property type="entry name" value="AIRC"/>
    <property type="match status" value="1"/>
</dbReference>
<dbReference type="GO" id="GO:0046872">
    <property type="term" value="F:metal ion binding"/>
    <property type="evidence" value="ECO:0007669"/>
    <property type="project" value="InterPro"/>
</dbReference>
<dbReference type="UniPathway" id="UPA00074">
    <property type="reaction ID" value="UER00130"/>
</dbReference>
<dbReference type="SUPFAM" id="SSF56059">
    <property type="entry name" value="Glutathione synthetase ATP-binding domain-like"/>
    <property type="match status" value="1"/>
</dbReference>